<reference evidence="1" key="1">
    <citation type="submission" date="2020-12" db="EMBL/GenBank/DDBJ databases">
        <authorList>
            <person name="Iha C."/>
        </authorList>
    </citation>
    <scope>NUCLEOTIDE SEQUENCE</scope>
</reference>
<comment type="caution">
    <text evidence="1">The sequence shown here is derived from an EMBL/GenBank/DDBJ whole genome shotgun (WGS) entry which is preliminary data.</text>
</comment>
<accession>A0A8S1JC28</accession>
<dbReference type="AlphaFoldDB" id="A0A8S1JC28"/>
<protein>
    <submittedName>
        <fullName evidence="1">Uncharacterized protein</fullName>
    </submittedName>
</protein>
<name>A0A8S1JC28_9CHLO</name>
<gene>
    <name evidence="1" type="ORF">OSTQU699_LOCUS6542</name>
</gene>
<evidence type="ECO:0000313" key="1">
    <source>
        <dbReference type="EMBL" id="CAD7701183.1"/>
    </source>
</evidence>
<keyword evidence="2" id="KW-1185">Reference proteome</keyword>
<proteinExistence type="predicted"/>
<dbReference type="Proteomes" id="UP000708148">
    <property type="component" value="Unassembled WGS sequence"/>
</dbReference>
<evidence type="ECO:0000313" key="2">
    <source>
        <dbReference type="Proteomes" id="UP000708148"/>
    </source>
</evidence>
<dbReference type="EMBL" id="CAJHUC010001451">
    <property type="protein sequence ID" value="CAD7701183.1"/>
    <property type="molecule type" value="Genomic_DNA"/>
</dbReference>
<organism evidence="1 2">
    <name type="scientific">Ostreobium quekettii</name>
    <dbReference type="NCBI Taxonomy" id="121088"/>
    <lineage>
        <taxon>Eukaryota</taxon>
        <taxon>Viridiplantae</taxon>
        <taxon>Chlorophyta</taxon>
        <taxon>core chlorophytes</taxon>
        <taxon>Ulvophyceae</taxon>
        <taxon>TCBD clade</taxon>
        <taxon>Bryopsidales</taxon>
        <taxon>Ostreobineae</taxon>
        <taxon>Ostreobiaceae</taxon>
        <taxon>Ostreobium</taxon>
    </lineage>
</organism>
<sequence>MASSQPDWTSMLGMLLQAWHLADEGHGCFSRCLIVAGCLKGLSRRFRVIVPVFKHNCLAIFVKNEDRIAAIHGVCLGALGGVQLAGHSGKGIISRRESSFEAARCWPMDPLSAVMDILPMLAIFGHCLWATGVLAVPRGQSWPQF</sequence>